<accession>A0AA40FNF6</accession>
<evidence type="ECO:0000256" key="1">
    <source>
        <dbReference type="SAM" id="MobiDB-lite"/>
    </source>
</evidence>
<gene>
    <name evidence="2" type="ORF">K0M31_009560</name>
</gene>
<dbReference type="Proteomes" id="UP001177670">
    <property type="component" value="Unassembled WGS sequence"/>
</dbReference>
<evidence type="ECO:0000313" key="2">
    <source>
        <dbReference type="EMBL" id="KAK1122338.1"/>
    </source>
</evidence>
<dbReference type="EMBL" id="JAHYIQ010000023">
    <property type="protein sequence ID" value="KAK1122338.1"/>
    <property type="molecule type" value="Genomic_DNA"/>
</dbReference>
<feature type="compositionally biased region" description="Basic residues" evidence="1">
    <location>
        <begin position="14"/>
        <end position="31"/>
    </location>
</feature>
<feature type="compositionally biased region" description="Basic and acidic residues" evidence="1">
    <location>
        <begin position="32"/>
        <end position="42"/>
    </location>
</feature>
<name>A0AA40FNF6_9HYME</name>
<protein>
    <submittedName>
        <fullName evidence="2">Uncharacterized protein</fullName>
    </submittedName>
</protein>
<keyword evidence="3" id="KW-1185">Reference proteome</keyword>
<comment type="caution">
    <text evidence="2">The sequence shown here is derived from an EMBL/GenBank/DDBJ whole genome shotgun (WGS) entry which is preliminary data.</text>
</comment>
<proteinExistence type="predicted"/>
<organism evidence="2 3">
    <name type="scientific">Melipona bicolor</name>
    <dbReference type="NCBI Taxonomy" id="60889"/>
    <lineage>
        <taxon>Eukaryota</taxon>
        <taxon>Metazoa</taxon>
        <taxon>Ecdysozoa</taxon>
        <taxon>Arthropoda</taxon>
        <taxon>Hexapoda</taxon>
        <taxon>Insecta</taxon>
        <taxon>Pterygota</taxon>
        <taxon>Neoptera</taxon>
        <taxon>Endopterygota</taxon>
        <taxon>Hymenoptera</taxon>
        <taxon>Apocrita</taxon>
        <taxon>Aculeata</taxon>
        <taxon>Apoidea</taxon>
        <taxon>Anthophila</taxon>
        <taxon>Apidae</taxon>
        <taxon>Melipona</taxon>
    </lineage>
</organism>
<feature type="compositionally biased region" description="Polar residues" evidence="1">
    <location>
        <begin position="1"/>
        <end position="11"/>
    </location>
</feature>
<dbReference type="AlphaFoldDB" id="A0AA40FNF6"/>
<sequence>MVIQESISAENTKAKQKKNVRRKKKKKKIERLKRPNGDASRRDAKKKKKEGRKDRQTDRQIRYGVSSIYAVRSVGRIYLIEVPIDPRLRYIKILKNEKKKIK</sequence>
<reference evidence="2" key="1">
    <citation type="submission" date="2021-10" db="EMBL/GenBank/DDBJ databases">
        <title>Melipona bicolor Genome sequencing and assembly.</title>
        <authorList>
            <person name="Araujo N.S."/>
            <person name="Arias M.C."/>
        </authorList>
    </citation>
    <scope>NUCLEOTIDE SEQUENCE</scope>
    <source>
        <strain evidence="2">USP_2M_L1-L4_2017</strain>
        <tissue evidence="2">Whole body</tissue>
    </source>
</reference>
<feature type="region of interest" description="Disordered" evidence="1">
    <location>
        <begin position="1"/>
        <end position="61"/>
    </location>
</feature>
<evidence type="ECO:0000313" key="3">
    <source>
        <dbReference type="Proteomes" id="UP001177670"/>
    </source>
</evidence>
<feature type="compositionally biased region" description="Basic and acidic residues" evidence="1">
    <location>
        <begin position="51"/>
        <end position="61"/>
    </location>
</feature>